<dbReference type="Proteomes" id="UP000185753">
    <property type="component" value="Unassembled WGS sequence"/>
</dbReference>
<dbReference type="OrthoDB" id="1247465at2"/>
<protein>
    <recommendedName>
        <fullName evidence="2">Lipid/polyisoprenoid-binding YceI-like domain-containing protein</fullName>
    </recommendedName>
</protein>
<feature type="signal peptide" evidence="1">
    <location>
        <begin position="1"/>
        <end position="26"/>
    </location>
</feature>
<evidence type="ECO:0000313" key="3">
    <source>
        <dbReference type="EMBL" id="OBX28325.1"/>
    </source>
</evidence>
<dbReference type="EMBL" id="LZDS01000026">
    <property type="protein sequence ID" value="OBX28325.1"/>
    <property type="molecule type" value="Genomic_DNA"/>
</dbReference>
<accession>A0A1A7R7U2</accession>
<dbReference type="AlphaFoldDB" id="A0A1A7R7U2"/>
<reference evidence="4" key="1">
    <citation type="submission" date="2016-06" db="EMBL/GenBank/DDBJ databases">
        <authorList>
            <person name="Radolfova-Krizova L."/>
            <person name="Nemec A."/>
        </authorList>
    </citation>
    <scope>NUCLEOTIDE SEQUENCE [LARGE SCALE GENOMIC DNA]</scope>
    <source>
        <strain evidence="4">ANC 4275</strain>
    </source>
</reference>
<dbReference type="PANTHER" id="PTHR34406">
    <property type="entry name" value="PROTEIN YCEI"/>
    <property type="match status" value="1"/>
</dbReference>
<dbReference type="Pfam" id="PF04264">
    <property type="entry name" value="YceI"/>
    <property type="match status" value="1"/>
</dbReference>
<dbReference type="STRING" id="1443941.A9J31_06130"/>
<proteinExistence type="predicted"/>
<dbReference type="InterPro" id="IPR007372">
    <property type="entry name" value="Lipid/polyisoprenoid-bd_YceI"/>
</dbReference>
<feature type="chain" id="PRO_5008360646" description="Lipid/polyisoprenoid-binding YceI-like domain-containing protein" evidence="1">
    <location>
        <begin position="27"/>
        <end position="190"/>
    </location>
</feature>
<name>A0A1A7R7U2_9GAMM</name>
<feature type="domain" description="Lipid/polyisoprenoid-binding YceI-like" evidence="2">
    <location>
        <begin position="28"/>
        <end position="187"/>
    </location>
</feature>
<keyword evidence="1" id="KW-0732">Signal</keyword>
<dbReference type="RefSeq" id="WP_067765749.1">
    <property type="nucleotide sequence ID" value="NZ_JBKKHS010000007.1"/>
</dbReference>
<dbReference type="PANTHER" id="PTHR34406:SF1">
    <property type="entry name" value="PROTEIN YCEI"/>
    <property type="match status" value="1"/>
</dbReference>
<organism evidence="3 4">
    <name type="scientific">Acinetobacter gandensis</name>
    <dbReference type="NCBI Taxonomy" id="1443941"/>
    <lineage>
        <taxon>Bacteria</taxon>
        <taxon>Pseudomonadati</taxon>
        <taxon>Pseudomonadota</taxon>
        <taxon>Gammaproteobacteria</taxon>
        <taxon>Moraxellales</taxon>
        <taxon>Moraxellaceae</taxon>
        <taxon>Acinetobacter</taxon>
    </lineage>
</organism>
<dbReference type="SUPFAM" id="SSF101874">
    <property type="entry name" value="YceI-like"/>
    <property type="match status" value="1"/>
</dbReference>
<dbReference type="Gene3D" id="2.40.128.110">
    <property type="entry name" value="Lipid/polyisoprenoid-binding, YceI-like"/>
    <property type="match status" value="1"/>
</dbReference>
<sequence length="190" mass="20880">MENSAKRLTKYFTAFLCLAMCSQLYATNWTLTPSSQISFGIKSVGLSIVEGRFNQVQSQLVFDPELPQRGLATLVLDVDSLSLSKPSLKGLILGSEFFDAAEFKQVTFKSTSIKPIAYAKYQIYGNLTLRGVTKPVIFDTTLTPTANNAKLLDVRATTTINRSDFGMRKALGGVGEQVTIQLKGQWKPAQ</sequence>
<gene>
    <name evidence="3" type="ORF">A9J31_06130</name>
</gene>
<evidence type="ECO:0000313" key="4">
    <source>
        <dbReference type="Proteomes" id="UP000185753"/>
    </source>
</evidence>
<dbReference type="InterPro" id="IPR036761">
    <property type="entry name" value="TTHA0802/YceI-like_sf"/>
</dbReference>
<dbReference type="SMART" id="SM00867">
    <property type="entry name" value="YceI"/>
    <property type="match status" value="1"/>
</dbReference>
<keyword evidence="4" id="KW-1185">Reference proteome</keyword>
<comment type="caution">
    <text evidence="3">The sequence shown here is derived from an EMBL/GenBank/DDBJ whole genome shotgun (WGS) entry which is preliminary data.</text>
</comment>
<evidence type="ECO:0000259" key="2">
    <source>
        <dbReference type="SMART" id="SM00867"/>
    </source>
</evidence>
<evidence type="ECO:0000256" key="1">
    <source>
        <dbReference type="SAM" id="SignalP"/>
    </source>
</evidence>